<keyword evidence="2 8" id="KW-0489">Methyltransferase</keyword>
<dbReference type="InterPro" id="IPR047939">
    <property type="entry name" value="BREX_1_PglX"/>
</dbReference>
<dbReference type="RefSeq" id="WP_092651008.1">
    <property type="nucleotide sequence ID" value="NZ_FOHA01000004.1"/>
</dbReference>
<keyword evidence="3 8" id="KW-0808">Transferase</keyword>
<dbReference type="Proteomes" id="UP000198948">
    <property type="component" value="Unassembled WGS sequence"/>
</dbReference>
<evidence type="ECO:0000256" key="5">
    <source>
        <dbReference type="ARBA" id="ARBA00047942"/>
    </source>
</evidence>
<accession>A0A1H9RLV4</accession>
<sequence>MDKGALKRFATSARKKLIEGVKIRALRFGISEKEIKSGNQFDGLLLINGEPLEKKHVDQYQKLVERIKLYQLHKDYKEAYEMVIEEVAYTWFNRIIAIRYMEIHDYLPIRMLLLSSSIAGKKEPDAVTFHKEIVNILHLDPFILWDLAEKQQTEELFKYILIQQSRQLGQILPSAFSEVDAVEEFLLPDGLLANHGMIREMIDCGNESDWQQVEIIGWLYQYYHSEVKEKVGGLKNNQVPKRFLPTVTQIFTPKWIVQYMLQNSLGKLYDEMFPNNQLSKTWSYYLKKNIINQIVPSNVTSLEDIKLIDPACGSGHILIEAFSLFYDMYLEQGYMSKEIPNLIIKNNLHGLEIDRRSYQISHVALLLKILSYQPRLLQTRKSFDYHIETFKDTEHPISEEALLLIYPAEEIEAIRDLEKKFGNAEQFGSLINTNTIQVKPLILKIKEFLAIETEELYIQALQFELQDKLLPLLKIAEQLAQSYTIVVTNPPYHNKYNADLKLFMKKNYPTTKADLYTAFIERCFDMTVENGYTAMMTPWTWMFLSSYELLRRKLLKEGTIASLVQLERSAFEDATVSICTFVLHKQKKDILGEYVQLEQFKGSELQPIKLREAAKNLKLSYRLSKASDMFEQIPGIPICYWVNNQFKSLFSSNQFQKIEDKYEVKSGIMTGNDSTFLRLWFEVSYPDICFNATNEYFVEQSQMQKWFPISKGGNYRLYFGNNEYVIDLYKNGMHIKNSDGNYRLRDSQYYFKSGITWSRISSAYFAFRIQNEYMLFGDASPLIVQGDVELLAFLNSKVACYILKALNPTINIFVSDIQKLPISIESYPKIQELVTDIIILEQGDWNDFETSWDFKQHPFITYKSHEKELAKIYQIWMQQTEQRFEQVKRKQEELNRIFIELYDLEEELEPDILDSEVTIKKADLAKDVRSFLSYLVGVIFGRYSLDQTNIVYGGGEFQHGKYQTVQPDENNIVPITKEHYFQDDLVNKIESLVTYLFGEEHLEENLQFIAKGLHAKKSELSRECIRRYFTKEFYQDHLKIYQKRPIYWQFTSGKKGTFKGLMYIHRYDKHTLARVRTDYVLALTKTLNRLIYLAELTISENSSQRVVGKAMKEKESYLQQLEELRTYDMLLEYMAGKEIELNLDDGIKANYQKFQQIHLAIGFGNKEVNLNVFEKII</sequence>
<name>A0A1H9RLV4_9LACT</name>
<evidence type="ECO:0000259" key="7">
    <source>
        <dbReference type="Pfam" id="PF07669"/>
    </source>
</evidence>
<evidence type="ECO:0000256" key="2">
    <source>
        <dbReference type="ARBA" id="ARBA00022603"/>
    </source>
</evidence>
<dbReference type="NCBIfam" id="NF033452">
    <property type="entry name" value="BREX_1_MTaseX"/>
    <property type="match status" value="1"/>
</dbReference>
<dbReference type="InterPro" id="IPR002052">
    <property type="entry name" value="DNA_methylase_N6_adenine_CS"/>
</dbReference>
<gene>
    <name evidence="8" type="ORF">SAMN04488559_104161</name>
</gene>
<dbReference type="GO" id="GO:0006304">
    <property type="term" value="P:DNA modification"/>
    <property type="evidence" value="ECO:0007669"/>
    <property type="project" value="InterPro"/>
</dbReference>
<dbReference type="InterPro" id="IPR050953">
    <property type="entry name" value="N4_N6_ade-DNA_methylase"/>
</dbReference>
<evidence type="ECO:0000256" key="6">
    <source>
        <dbReference type="SAM" id="Coils"/>
    </source>
</evidence>
<reference evidence="8 9" key="1">
    <citation type="submission" date="2016-10" db="EMBL/GenBank/DDBJ databases">
        <authorList>
            <person name="de Groot N.N."/>
        </authorList>
    </citation>
    <scope>NUCLEOTIDE SEQUENCE [LARGE SCALE GENOMIC DNA]</scope>
    <source>
        <strain evidence="8 9">DSM 13760</strain>
    </source>
</reference>
<dbReference type="STRING" id="142588.SAMN04488559_104161"/>
<keyword evidence="4" id="KW-0949">S-adenosyl-L-methionine</keyword>
<dbReference type="PANTHER" id="PTHR33841:SF1">
    <property type="entry name" value="DNA METHYLTRANSFERASE A"/>
    <property type="match status" value="1"/>
</dbReference>
<dbReference type="AlphaFoldDB" id="A0A1H9RLV4"/>
<dbReference type="GO" id="GO:0003676">
    <property type="term" value="F:nucleic acid binding"/>
    <property type="evidence" value="ECO:0007669"/>
    <property type="project" value="InterPro"/>
</dbReference>
<feature type="domain" description="Type II methyltransferase M.TaqI-like" evidence="7">
    <location>
        <begin position="346"/>
        <end position="568"/>
    </location>
</feature>
<dbReference type="PROSITE" id="PS00092">
    <property type="entry name" value="N6_MTASE"/>
    <property type="match status" value="1"/>
</dbReference>
<dbReference type="Pfam" id="PF07669">
    <property type="entry name" value="Eco57I"/>
    <property type="match status" value="1"/>
</dbReference>
<evidence type="ECO:0000256" key="3">
    <source>
        <dbReference type="ARBA" id="ARBA00022679"/>
    </source>
</evidence>
<dbReference type="EMBL" id="FOHA01000004">
    <property type="protein sequence ID" value="SER73851.1"/>
    <property type="molecule type" value="Genomic_DNA"/>
</dbReference>
<dbReference type="PANTHER" id="PTHR33841">
    <property type="entry name" value="DNA METHYLTRANSFERASE YEEA-RELATED"/>
    <property type="match status" value="1"/>
</dbReference>
<dbReference type="SUPFAM" id="SSF53335">
    <property type="entry name" value="S-adenosyl-L-methionine-dependent methyltransferases"/>
    <property type="match status" value="1"/>
</dbReference>
<evidence type="ECO:0000256" key="4">
    <source>
        <dbReference type="ARBA" id="ARBA00022691"/>
    </source>
</evidence>
<protein>
    <recommendedName>
        <fullName evidence="1">site-specific DNA-methyltransferase (adenine-specific)</fullName>
        <ecNumber evidence="1">2.1.1.72</ecNumber>
    </recommendedName>
</protein>
<dbReference type="PRINTS" id="PR00507">
    <property type="entry name" value="N12N6MTFRASE"/>
</dbReference>
<evidence type="ECO:0000256" key="1">
    <source>
        <dbReference type="ARBA" id="ARBA00011900"/>
    </source>
</evidence>
<dbReference type="InterPro" id="IPR011639">
    <property type="entry name" value="MethylTrfase_TaqI-like_dom"/>
</dbReference>
<dbReference type="InterPro" id="IPR029063">
    <property type="entry name" value="SAM-dependent_MTases_sf"/>
</dbReference>
<feature type="coiled-coil region" evidence="6">
    <location>
        <begin position="877"/>
        <end position="907"/>
    </location>
</feature>
<keyword evidence="9" id="KW-1185">Reference proteome</keyword>
<evidence type="ECO:0000313" key="9">
    <source>
        <dbReference type="Proteomes" id="UP000198948"/>
    </source>
</evidence>
<proteinExistence type="predicted"/>
<dbReference type="GO" id="GO:0009007">
    <property type="term" value="F:site-specific DNA-methyltransferase (adenine-specific) activity"/>
    <property type="evidence" value="ECO:0007669"/>
    <property type="project" value="UniProtKB-EC"/>
</dbReference>
<dbReference type="GO" id="GO:0032259">
    <property type="term" value="P:methylation"/>
    <property type="evidence" value="ECO:0007669"/>
    <property type="project" value="UniProtKB-KW"/>
</dbReference>
<evidence type="ECO:0000313" key="8">
    <source>
        <dbReference type="EMBL" id="SER73851.1"/>
    </source>
</evidence>
<dbReference type="EC" id="2.1.1.72" evidence="1"/>
<organism evidence="8 9">
    <name type="scientific">Isobaculum melis</name>
    <dbReference type="NCBI Taxonomy" id="142588"/>
    <lineage>
        <taxon>Bacteria</taxon>
        <taxon>Bacillati</taxon>
        <taxon>Bacillota</taxon>
        <taxon>Bacilli</taxon>
        <taxon>Lactobacillales</taxon>
        <taxon>Carnobacteriaceae</taxon>
        <taxon>Isobaculum</taxon>
    </lineage>
</organism>
<keyword evidence="6" id="KW-0175">Coiled coil</keyword>
<dbReference type="Gene3D" id="3.40.50.150">
    <property type="entry name" value="Vaccinia Virus protein VP39"/>
    <property type="match status" value="1"/>
</dbReference>
<comment type="catalytic activity">
    <reaction evidence="5">
        <text>a 2'-deoxyadenosine in DNA + S-adenosyl-L-methionine = an N(6)-methyl-2'-deoxyadenosine in DNA + S-adenosyl-L-homocysteine + H(+)</text>
        <dbReference type="Rhea" id="RHEA:15197"/>
        <dbReference type="Rhea" id="RHEA-COMP:12418"/>
        <dbReference type="Rhea" id="RHEA-COMP:12419"/>
        <dbReference type="ChEBI" id="CHEBI:15378"/>
        <dbReference type="ChEBI" id="CHEBI:57856"/>
        <dbReference type="ChEBI" id="CHEBI:59789"/>
        <dbReference type="ChEBI" id="CHEBI:90615"/>
        <dbReference type="ChEBI" id="CHEBI:90616"/>
        <dbReference type="EC" id="2.1.1.72"/>
    </reaction>
</comment>